<evidence type="ECO:0000256" key="2">
    <source>
        <dbReference type="SAM" id="SignalP"/>
    </source>
</evidence>
<accession>A0A085TZG8</accession>
<dbReference type="OrthoDB" id="7872940at2"/>
<reference evidence="4" key="1">
    <citation type="submission" date="2013-04" db="EMBL/GenBank/DDBJ databases">
        <title>Thioclava sp. 13D2W-2 Genome Sequencing.</title>
        <authorList>
            <person name="Lai Q."/>
            <person name="Li G."/>
            <person name="Shao Z."/>
        </authorList>
    </citation>
    <scope>NUCLEOTIDE SEQUENCE [LARGE SCALE GENOMIC DNA]</scope>
    <source>
        <strain evidence="4">13D2W-2</strain>
    </source>
</reference>
<dbReference type="RefSeq" id="WP_038144383.1">
    <property type="nucleotide sequence ID" value="NZ_AQRC01000003.1"/>
</dbReference>
<evidence type="ECO:0000256" key="1">
    <source>
        <dbReference type="SAM" id="MobiDB-lite"/>
    </source>
</evidence>
<sequence length="68" mass="7764">MSRKSRNRRMAMLSPLAFALTFGAYAGSGSITRDPRVSSPQEETPRISREAREEVNWLTDWIERHGQA</sequence>
<name>A0A085TZG8_9RHOB</name>
<dbReference type="EMBL" id="AQRC01000003">
    <property type="protein sequence ID" value="KFE36115.1"/>
    <property type="molecule type" value="Genomic_DNA"/>
</dbReference>
<dbReference type="eggNOG" id="ENOG50314EM">
    <property type="taxonomic scope" value="Bacteria"/>
</dbReference>
<evidence type="ECO:0000313" key="3">
    <source>
        <dbReference type="EMBL" id="KFE36115.1"/>
    </source>
</evidence>
<organism evidence="3 4">
    <name type="scientific">Thioclava atlantica</name>
    <dbReference type="NCBI Taxonomy" id="1317124"/>
    <lineage>
        <taxon>Bacteria</taxon>
        <taxon>Pseudomonadati</taxon>
        <taxon>Pseudomonadota</taxon>
        <taxon>Alphaproteobacteria</taxon>
        <taxon>Rhodobacterales</taxon>
        <taxon>Paracoccaceae</taxon>
        <taxon>Thioclava</taxon>
    </lineage>
</organism>
<dbReference type="AlphaFoldDB" id="A0A085TZG8"/>
<proteinExistence type="predicted"/>
<gene>
    <name evidence="3" type="ORF">DW2_05780</name>
</gene>
<feature type="region of interest" description="Disordered" evidence="1">
    <location>
        <begin position="29"/>
        <end position="49"/>
    </location>
</feature>
<comment type="caution">
    <text evidence="3">The sequence shown here is derived from an EMBL/GenBank/DDBJ whole genome shotgun (WGS) entry which is preliminary data.</text>
</comment>
<feature type="signal peptide" evidence="2">
    <location>
        <begin position="1"/>
        <end position="26"/>
    </location>
</feature>
<dbReference type="PATRIC" id="fig|1317124.6.peg.1179"/>
<feature type="chain" id="PRO_5001797686" evidence="2">
    <location>
        <begin position="27"/>
        <end position="68"/>
    </location>
</feature>
<dbReference type="Proteomes" id="UP000028607">
    <property type="component" value="Unassembled WGS sequence"/>
</dbReference>
<keyword evidence="4" id="KW-1185">Reference proteome</keyword>
<keyword evidence="2" id="KW-0732">Signal</keyword>
<protein>
    <submittedName>
        <fullName evidence="3">Uncharacterized protein</fullName>
    </submittedName>
</protein>
<evidence type="ECO:0000313" key="4">
    <source>
        <dbReference type="Proteomes" id="UP000028607"/>
    </source>
</evidence>
<reference evidence="3 4" key="2">
    <citation type="journal article" date="2015" name="Antonie Van Leeuwenhoek">
        <title>Thioclava indica sp. nov., isolated from surface seawater of the Indian Ocean.</title>
        <authorList>
            <person name="Liu Y."/>
            <person name="Lai Q."/>
            <person name="Du J."/>
            <person name="Xu H."/>
            <person name="Jiang L."/>
            <person name="Shao Z."/>
        </authorList>
    </citation>
    <scope>NUCLEOTIDE SEQUENCE [LARGE SCALE GENOMIC DNA]</scope>
    <source>
        <strain evidence="3 4">13D2W-2</strain>
    </source>
</reference>